<dbReference type="Proteomes" id="UP000011531">
    <property type="component" value="Unassembled WGS sequence"/>
</dbReference>
<dbReference type="Pfam" id="PF01370">
    <property type="entry name" value="Epimerase"/>
    <property type="match status" value="1"/>
</dbReference>
<comment type="similarity">
    <text evidence="1">Belongs to the NAD(P)-dependent epimerase/dehydratase family.</text>
</comment>
<feature type="domain" description="NAD-dependent epimerase/dehydratase" evidence="3">
    <location>
        <begin position="26"/>
        <end position="250"/>
    </location>
</feature>
<dbReference type="EMBL" id="AOIA01000091">
    <property type="protein sequence ID" value="ELY61020.1"/>
    <property type="molecule type" value="Genomic_DNA"/>
</dbReference>
<keyword evidence="5" id="KW-1185">Reference proteome</keyword>
<comment type="caution">
    <text evidence="4">The sequence shown here is derived from an EMBL/GenBank/DDBJ whole genome shotgun (WGS) entry which is preliminary data.</text>
</comment>
<accession>L9XH43</accession>
<reference evidence="4 5" key="1">
    <citation type="journal article" date="2014" name="PLoS Genet.">
        <title>Phylogenetically driven sequencing of extremely halophilic archaea reveals strategies for static and dynamic osmo-response.</title>
        <authorList>
            <person name="Becker E.A."/>
            <person name="Seitzer P.M."/>
            <person name="Tritt A."/>
            <person name="Larsen D."/>
            <person name="Krusor M."/>
            <person name="Yao A.I."/>
            <person name="Wu D."/>
            <person name="Madern D."/>
            <person name="Eisen J.A."/>
            <person name="Darling A.E."/>
            <person name="Facciotti M.T."/>
        </authorList>
    </citation>
    <scope>NUCLEOTIDE SEQUENCE [LARGE SCALE GENOMIC DNA]</scope>
    <source>
        <strain evidence="4 5">DSM 18795</strain>
    </source>
</reference>
<sequence length="374" mass="41900">MIRRADLEFDRTMNDRTRNDGSNRSVLVTGGTGFLGLHACQHFRDRGWDVTAFDLKPFEADDDSRGISFVDGDVRDERAVADALEDGDVTAVVHAAAALPLWDADRIRETTIDGTRNVLWAARDRGVERVCYISSTAVYGTHDAHPITEESPLEGVGPYGEAKIQAENVCRDFRRMGMCVPILRPKTFVGPKRLGVFQVLFDWIADGANVPLVGRGDNRYQLLHVRDLVAAVELMLTGDEAAVNDTFNVGTDEFGTMRSDFQAPIDRAGTGKRTVGTPAFLTIAVLRVLDRLNLSPLYPWVYETAHEDSYVSVEKLKRLGWEPEYSNREALVETYEWYLENYEPNDEDDDTGLDHRVAWDQGALAAAKWVSQRI</sequence>
<dbReference type="STRING" id="1227498.C492_09770"/>
<evidence type="ECO:0000313" key="5">
    <source>
        <dbReference type="Proteomes" id="UP000011531"/>
    </source>
</evidence>
<dbReference type="Gene3D" id="3.40.50.720">
    <property type="entry name" value="NAD(P)-binding Rossmann-like Domain"/>
    <property type="match status" value="1"/>
</dbReference>
<proteinExistence type="inferred from homology"/>
<dbReference type="PANTHER" id="PTHR43000">
    <property type="entry name" value="DTDP-D-GLUCOSE 4,6-DEHYDRATASE-RELATED"/>
    <property type="match status" value="1"/>
</dbReference>
<dbReference type="SUPFAM" id="SSF51735">
    <property type="entry name" value="NAD(P)-binding Rossmann-fold domains"/>
    <property type="match status" value="1"/>
</dbReference>
<dbReference type="PATRIC" id="fig|1227498.3.peg.1890"/>
<organism evidence="4 5">
    <name type="scientific">Natronococcus jeotgali DSM 18795</name>
    <dbReference type="NCBI Taxonomy" id="1227498"/>
    <lineage>
        <taxon>Archaea</taxon>
        <taxon>Methanobacteriati</taxon>
        <taxon>Methanobacteriota</taxon>
        <taxon>Stenosarchaea group</taxon>
        <taxon>Halobacteria</taxon>
        <taxon>Halobacteriales</taxon>
        <taxon>Natrialbaceae</taxon>
        <taxon>Natronococcus</taxon>
    </lineage>
</organism>
<evidence type="ECO:0000313" key="4">
    <source>
        <dbReference type="EMBL" id="ELY61020.1"/>
    </source>
</evidence>
<gene>
    <name evidence="4" type="ORF">C492_09770</name>
</gene>
<dbReference type="InterPro" id="IPR036291">
    <property type="entry name" value="NAD(P)-bd_dom_sf"/>
</dbReference>
<dbReference type="InterPro" id="IPR001509">
    <property type="entry name" value="Epimerase_deHydtase"/>
</dbReference>
<evidence type="ECO:0000259" key="3">
    <source>
        <dbReference type="Pfam" id="PF01370"/>
    </source>
</evidence>
<feature type="region of interest" description="Disordered" evidence="2">
    <location>
        <begin position="1"/>
        <end position="23"/>
    </location>
</feature>
<evidence type="ECO:0000256" key="2">
    <source>
        <dbReference type="SAM" id="MobiDB-lite"/>
    </source>
</evidence>
<protein>
    <submittedName>
        <fullName evidence="4">NAD-dependent epimerase/dehydratase</fullName>
    </submittedName>
</protein>
<dbReference type="AlphaFoldDB" id="L9XH43"/>
<feature type="compositionally biased region" description="Basic and acidic residues" evidence="2">
    <location>
        <begin position="1"/>
        <end position="21"/>
    </location>
</feature>
<name>L9XH43_9EURY</name>
<evidence type="ECO:0000256" key="1">
    <source>
        <dbReference type="ARBA" id="ARBA00007637"/>
    </source>
</evidence>